<dbReference type="InterPro" id="IPR003593">
    <property type="entry name" value="AAA+_ATPase"/>
</dbReference>
<dbReference type="GeneID" id="64361258"/>
<dbReference type="RefSeq" id="WP_013891163.1">
    <property type="nucleotide sequence ID" value="NC_015674.1"/>
</dbReference>
<dbReference type="SUPFAM" id="SSF52540">
    <property type="entry name" value="P-loop containing nucleoside triphosphate hydrolases"/>
    <property type="match status" value="1"/>
</dbReference>
<dbReference type="EMBL" id="FR871757">
    <property type="protein sequence ID" value="CCB80787.1"/>
    <property type="molecule type" value="Genomic_DNA"/>
</dbReference>
<dbReference type="InterPro" id="IPR011704">
    <property type="entry name" value="ATPase_dyneun-rel_AAA"/>
</dbReference>
<dbReference type="STRING" id="1002804.HBZC1_18010"/>
<gene>
    <name evidence="3" type="ordered locus">HBZC1_18010</name>
</gene>
<feature type="region of interest" description="Disordered" evidence="1">
    <location>
        <begin position="287"/>
        <end position="309"/>
    </location>
</feature>
<dbReference type="PANTHER" id="PTHR37291">
    <property type="entry name" value="5-METHYLCYTOSINE-SPECIFIC RESTRICTION ENZYME B"/>
    <property type="match status" value="1"/>
</dbReference>
<dbReference type="PANTHER" id="PTHR37291:SF1">
    <property type="entry name" value="TYPE IV METHYL-DIRECTED RESTRICTION ENZYME ECOKMCRB SUBUNIT"/>
    <property type="match status" value="1"/>
</dbReference>
<dbReference type="AlphaFoldDB" id="F8KPQ2"/>
<evidence type="ECO:0000313" key="3">
    <source>
        <dbReference type="EMBL" id="CCB80787.1"/>
    </source>
</evidence>
<name>F8KPQ2_HELBC</name>
<protein>
    <submittedName>
        <fullName evidence="3">McrB domain protein</fullName>
    </submittedName>
</protein>
<reference evidence="3 4" key="1">
    <citation type="journal article" date="2011" name="J. Bacteriol.">
        <title>Genome sequence of Helicobacter bizzozeronii strain CIII-1, an isolate from human gastric mucosa.</title>
        <authorList>
            <person name="Schott T."/>
            <person name="Rossi M."/>
            <person name="Hanninen M.L."/>
        </authorList>
    </citation>
    <scope>NUCLEOTIDE SEQUENCE [LARGE SCALE GENOMIC DNA]</scope>
    <source>
        <strain evidence="3 4">CIII-1</strain>
    </source>
</reference>
<dbReference type="InterPro" id="IPR052934">
    <property type="entry name" value="Methyl-DNA_Rec/Restrict_Enz"/>
</dbReference>
<sequence>MADSKYPLNQILYGPPGTGKTYQTINKALEILGFKDDEAIKNELKRVGKSIDGDERIRAKALFDHYKEEGRIEFVTFHQSYSYEEFVEGIRPDVDKDVDKDKGDRQVVYRVKDGIFKKICERAREVLKNQFAQETNDVPNQMESHMVAKEGYKEDMDYLDQLIHDFAEDVKKIIRSEGKFVLCDGKKEYVTIRKVSDDEKGASKITGKEVTKYSFKLGGSIKEGTQGLARHMIERDYFNFKSGKIKRLQDIQPWGKSKREYHGNAQYYYPLYKKIYEYERDHFKAHPKPLQPSLSIEDSKKKVSQNKGMSKQKEIPNYILIIDEINRGNLASILGEIITLIEPSKRLGNSEELKVILPYSQGQKKKKDKKKKDQDQDGQNENMEEVEGEEEEKELFGVPNNLYIIGTMNTADKNIALMDTALRRRFTFVEMMSKPDELKNRIKDKDNQDTGISLETLLRVMNKRIEFLLDRHHTIGHTYFLGLETLEDLQECFANKIIPLLQEYFYDDYAKIDIVLNGNGMLKGEKVQDVITKDKAVKVVDKLEKSFKSLVDTDKKVYKITELNGWDGGVFKKI</sequence>
<feature type="domain" description="AAA+ ATPase" evidence="2">
    <location>
        <begin position="6"/>
        <end position="436"/>
    </location>
</feature>
<dbReference type="InterPro" id="IPR027417">
    <property type="entry name" value="P-loop_NTPase"/>
</dbReference>
<dbReference type="HOGENOM" id="CLU_008747_6_0_7"/>
<proteinExistence type="predicted"/>
<dbReference type="REBASE" id="36669">
    <property type="entry name" value="HbiCMcrBC2P"/>
</dbReference>
<dbReference type="KEGG" id="hbi:HBZC1_18010"/>
<dbReference type="Pfam" id="PF07728">
    <property type="entry name" value="AAA_5"/>
    <property type="match status" value="1"/>
</dbReference>
<evidence type="ECO:0000313" key="4">
    <source>
        <dbReference type="Proteomes" id="UP000008387"/>
    </source>
</evidence>
<dbReference type="Proteomes" id="UP000008387">
    <property type="component" value="Chromosome"/>
</dbReference>
<accession>F8KPQ2</accession>
<dbReference type="GO" id="GO:0016887">
    <property type="term" value="F:ATP hydrolysis activity"/>
    <property type="evidence" value="ECO:0007669"/>
    <property type="project" value="InterPro"/>
</dbReference>
<organism evidence="3 4">
    <name type="scientific">Helicobacter bizzozeronii (strain CIII-1)</name>
    <dbReference type="NCBI Taxonomy" id="1002804"/>
    <lineage>
        <taxon>Bacteria</taxon>
        <taxon>Pseudomonadati</taxon>
        <taxon>Campylobacterota</taxon>
        <taxon>Epsilonproteobacteria</taxon>
        <taxon>Campylobacterales</taxon>
        <taxon>Helicobacteraceae</taxon>
        <taxon>Helicobacter</taxon>
    </lineage>
</organism>
<feature type="region of interest" description="Disordered" evidence="1">
    <location>
        <begin position="361"/>
        <end position="392"/>
    </location>
</feature>
<evidence type="ECO:0000259" key="2">
    <source>
        <dbReference type="SMART" id="SM00382"/>
    </source>
</evidence>
<feature type="compositionally biased region" description="Acidic residues" evidence="1">
    <location>
        <begin position="376"/>
        <end position="392"/>
    </location>
</feature>
<dbReference type="SMART" id="SM00382">
    <property type="entry name" value="AAA"/>
    <property type="match status" value="1"/>
</dbReference>
<dbReference type="Gene3D" id="3.40.50.300">
    <property type="entry name" value="P-loop containing nucleotide triphosphate hydrolases"/>
    <property type="match status" value="1"/>
</dbReference>
<dbReference type="GO" id="GO:0005524">
    <property type="term" value="F:ATP binding"/>
    <property type="evidence" value="ECO:0007669"/>
    <property type="project" value="InterPro"/>
</dbReference>
<keyword evidence="4" id="KW-1185">Reference proteome</keyword>
<evidence type="ECO:0000256" key="1">
    <source>
        <dbReference type="SAM" id="MobiDB-lite"/>
    </source>
</evidence>
<dbReference type="eggNOG" id="COG1401">
    <property type="taxonomic scope" value="Bacteria"/>
</dbReference>